<dbReference type="Proteomes" id="UP000199051">
    <property type="component" value="Unassembled WGS sequence"/>
</dbReference>
<accession>A0A1H9X9Z4</accession>
<dbReference type="PANTHER" id="PTHR32308">
    <property type="entry name" value="LYASE BETA SUBUNIT, PUTATIVE (AFU_ORTHOLOGUE AFUA_4G13030)-RELATED"/>
    <property type="match status" value="1"/>
</dbReference>
<feature type="domain" description="HpcH/HpaI aldolase/citrate lyase" evidence="7">
    <location>
        <begin position="7"/>
        <end position="215"/>
    </location>
</feature>
<dbReference type="AlphaFoldDB" id="A0A1H9X9Z4"/>
<feature type="binding site" evidence="5">
    <location>
        <position position="122"/>
    </location>
    <ligand>
        <name>Mg(2+)</name>
        <dbReference type="ChEBI" id="CHEBI:18420"/>
    </ligand>
</feature>
<feature type="compositionally biased region" description="Pro residues" evidence="6">
    <location>
        <begin position="276"/>
        <end position="295"/>
    </location>
</feature>
<dbReference type="InterPro" id="IPR040442">
    <property type="entry name" value="Pyrv_kinase-like_dom_sf"/>
</dbReference>
<evidence type="ECO:0000313" key="9">
    <source>
        <dbReference type="Proteomes" id="UP000199051"/>
    </source>
</evidence>
<gene>
    <name evidence="8" type="ORF">SAMN04487818_113141</name>
</gene>
<reference evidence="9" key="1">
    <citation type="submission" date="2016-10" db="EMBL/GenBank/DDBJ databases">
        <authorList>
            <person name="Varghese N."/>
            <person name="Submissions S."/>
        </authorList>
    </citation>
    <scope>NUCLEOTIDE SEQUENCE [LARGE SCALE GENOMIC DNA]</scope>
    <source>
        <strain evidence="9">DSM 44260</strain>
    </source>
</reference>
<sequence>MFSRYCRSVLSVPATAPHRFTSCHDAGADMCVVDLEDSVPHNRKEEARQSAAAFFKERSRCGIRVNAVTDPDGLRDLLALPHYPVRPTIVHLPKVESPRDVEIVDQVLGADDDPLELFAVIETPRGVQRLADIATASPSLRGLIFGAADYAAALGIGLDWEPLAAVRAMIVNAARAAGLHAIDSPTFELVDMALVRAESVQARRLGFSGKIALHPRQVPVLTEVFTPDADQLAHAGRVVAAARRSGHGVATVDGRMVGRPFFAESRRLLDEFGSPVPEPPAHQPPLLPHPPGGVR</sequence>
<proteinExistence type="predicted"/>
<dbReference type="Pfam" id="PF03328">
    <property type="entry name" value="HpcH_HpaI"/>
    <property type="match status" value="1"/>
</dbReference>
<feature type="binding site" evidence="4">
    <location>
        <position position="64"/>
    </location>
    <ligand>
        <name>substrate</name>
    </ligand>
</feature>
<evidence type="ECO:0000313" key="8">
    <source>
        <dbReference type="EMBL" id="SES42463.1"/>
    </source>
</evidence>
<keyword evidence="8" id="KW-0456">Lyase</keyword>
<organism evidence="8 9">
    <name type="scientific">Actinokineospora terrae</name>
    <dbReference type="NCBI Taxonomy" id="155974"/>
    <lineage>
        <taxon>Bacteria</taxon>
        <taxon>Bacillati</taxon>
        <taxon>Actinomycetota</taxon>
        <taxon>Actinomycetes</taxon>
        <taxon>Pseudonocardiales</taxon>
        <taxon>Pseudonocardiaceae</taxon>
        <taxon>Actinokineospora</taxon>
    </lineage>
</organism>
<dbReference type="EMBL" id="FOGI01000013">
    <property type="protein sequence ID" value="SES42463.1"/>
    <property type="molecule type" value="Genomic_DNA"/>
</dbReference>
<feature type="binding site" evidence="5">
    <location>
        <position position="149"/>
    </location>
    <ligand>
        <name>Mg(2+)</name>
        <dbReference type="ChEBI" id="CHEBI:18420"/>
    </ligand>
</feature>
<dbReference type="PIRSF" id="PIRSF015582">
    <property type="entry name" value="Cit_lyase_B"/>
    <property type="match status" value="1"/>
</dbReference>
<evidence type="ECO:0000256" key="2">
    <source>
        <dbReference type="ARBA" id="ARBA00022723"/>
    </source>
</evidence>
<dbReference type="GO" id="GO:0016829">
    <property type="term" value="F:lyase activity"/>
    <property type="evidence" value="ECO:0007669"/>
    <property type="project" value="UniProtKB-KW"/>
</dbReference>
<keyword evidence="2 5" id="KW-0479">Metal-binding</keyword>
<dbReference type="Gene3D" id="3.20.20.60">
    <property type="entry name" value="Phosphoenolpyruvate-binding domains"/>
    <property type="match status" value="1"/>
</dbReference>
<evidence type="ECO:0000256" key="3">
    <source>
        <dbReference type="ARBA" id="ARBA00022842"/>
    </source>
</evidence>
<evidence type="ECO:0000256" key="5">
    <source>
        <dbReference type="PIRSR" id="PIRSR015582-2"/>
    </source>
</evidence>
<name>A0A1H9X9Z4_9PSEU</name>
<dbReference type="STRING" id="155974.SAMN04487818_113141"/>
<dbReference type="InterPro" id="IPR005000">
    <property type="entry name" value="Aldolase/citrate-lyase_domain"/>
</dbReference>
<dbReference type="RefSeq" id="WP_092784950.1">
    <property type="nucleotide sequence ID" value="NZ_FOGI01000013.1"/>
</dbReference>
<evidence type="ECO:0000256" key="1">
    <source>
        <dbReference type="ARBA" id="ARBA00001946"/>
    </source>
</evidence>
<dbReference type="SUPFAM" id="SSF51621">
    <property type="entry name" value="Phosphoenolpyruvate/pyruvate domain"/>
    <property type="match status" value="1"/>
</dbReference>
<feature type="binding site" evidence="4">
    <location>
        <position position="122"/>
    </location>
    <ligand>
        <name>substrate</name>
    </ligand>
</feature>
<keyword evidence="3 5" id="KW-0460">Magnesium</keyword>
<dbReference type="InterPro" id="IPR015813">
    <property type="entry name" value="Pyrv/PenolPyrv_kinase-like_dom"/>
</dbReference>
<protein>
    <submittedName>
        <fullName evidence="8">Citrate lyase subunit beta / citryl-CoA lyase</fullName>
    </submittedName>
</protein>
<keyword evidence="9" id="KW-1185">Reference proteome</keyword>
<evidence type="ECO:0000256" key="4">
    <source>
        <dbReference type="PIRSR" id="PIRSR015582-1"/>
    </source>
</evidence>
<comment type="cofactor">
    <cofactor evidence="1">
        <name>Mg(2+)</name>
        <dbReference type="ChEBI" id="CHEBI:18420"/>
    </cofactor>
</comment>
<dbReference type="GO" id="GO:0000287">
    <property type="term" value="F:magnesium ion binding"/>
    <property type="evidence" value="ECO:0007669"/>
    <property type="project" value="TreeGrafter"/>
</dbReference>
<dbReference type="InterPro" id="IPR011206">
    <property type="entry name" value="Citrate_lyase_beta/mcl1/mcl2"/>
</dbReference>
<feature type="region of interest" description="Disordered" evidence="6">
    <location>
        <begin position="272"/>
        <end position="295"/>
    </location>
</feature>
<evidence type="ECO:0000259" key="7">
    <source>
        <dbReference type="Pfam" id="PF03328"/>
    </source>
</evidence>
<dbReference type="GO" id="GO:0006107">
    <property type="term" value="P:oxaloacetate metabolic process"/>
    <property type="evidence" value="ECO:0007669"/>
    <property type="project" value="TreeGrafter"/>
</dbReference>
<evidence type="ECO:0000256" key="6">
    <source>
        <dbReference type="SAM" id="MobiDB-lite"/>
    </source>
</evidence>
<dbReference type="PANTHER" id="PTHR32308:SF0">
    <property type="entry name" value="HPCH_HPAI ALDOLASE_CITRATE LYASE DOMAIN-CONTAINING PROTEIN"/>
    <property type="match status" value="1"/>
</dbReference>